<dbReference type="PRINTS" id="PR00160">
    <property type="entry name" value="GLUTAREDOXIN"/>
</dbReference>
<name>A0AAN7QG54_TRANT</name>
<evidence type="ECO:0000259" key="5">
    <source>
        <dbReference type="Pfam" id="PF00462"/>
    </source>
</evidence>
<dbReference type="InterPro" id="IPR002109">
    <property type="entry name" value="Glutaredoxin"/>
</dbReference>
<dbReference type="Proteomes" id="UP001346149">
    <property type="component" value="Unassembled WGS sequence"/>
</dbReference>
<dbReference type="Pfam" id="PF00462">
    <property type="entry name" value="Glutaredoxin"/>
    <property type="match status" value="1"/>
</dbReference>
<sequence>MMPTRPRQVNVHLPKEDLGGLAGTIDRTVFQISSNNALTIDLYSVTIKFEHFGDMERVTEMASERPVVIFAKSSCDMCYSVQTLFTEFGVNPAVHELDVIPKGTEIEQALSRQLGRSPSVPAVFIGGKLVGGVSEVMSLHLSRSLIPLLKKAGALWV</sequence>
<protein>
    <recommendedName>
        <fullName evidence="5">Glutaredoxin domain-containing protein</fullName>
    </recommendedName>
</protein>
<dbReference type="CDD" id="cd03419">
    <property type="entry name" value="GRX_GRXh_1_2_like"/>
    <property type="match status" value="1"/>
</dbReference>
<keyword evidence="4" id="KW-0676">Redox-active center</keyword>
<dbReference type="InterPro" id="IPR036249">
    <property type="entry name" value="Thioredoxin-like_sf"/>
</dbReference>
<dbReference type="InterPro" id="IPR011905">
    <property type="entry name" value="GlrX-like_pln_2"/>
</dbReference>
<evidence type="ECO:0000256" key="3">
    <source>
        <dbReference type="ARBA" id="ARBA00022490"/>
    </source>
</evidence>
<keyword evidence="7" id="KW-1185">Reference proteome</keyword>
<feature type="domain" description="Glutaredoxin" evidence="5">
    <location>
        <begin position="67"/>
        <end position="130"/>
    </location>
</feature>
<dbReference type="SUPFAM" id="SSF52833">
    <property type="entry name" value="Thioredoxin-like"/>
    <property type="match status" value="1"/>
</dbReference>
<dbReference type="PROSITE" id="PS51354">
    <property type="entry name" value="GLUTAREDOXIN_2"/>
    <property type="match status" value="1"/>
</dbReference>
<evidence type="ECO:0000313" key="6">
    <source>
        <dbReference type="EMBL" id="KAK4766892.1"/>
    </source>
</evidence>
<evidence type="ECO:0000256" key="2">
    <source>
        <dbReference type="ARBA" id="ARBA00007568"/>
    </source>
</evidence>
<organism evidence="6 7">
    <name type="scientific">Trapa natans</name>
    <name type="common">Water chestnut</name>
    <dbReference type="NCBI Taxonomy" id="22666"/>
    <lineage>
        <taxon>Eukaryota</taxon>
        <taxon>Viridiplantae</taxon>
        <taxon>Streptophyta</taxon>
        <taxon>Embryophyta</taxon>
        <taxon>Tracheophyta</taxon>
        <taxon>Spermatophyta</taxon>
        <taxon>Magnoliopsida</taxon>
        <taxon>eudicotyledons</taxon>
        <taxon>Gunneridae</taxon>
        <taxon>Pentapetalae</taxon>
        <taxon>rosids</taxon>
        <taxon>malvids</taxon>
        <taxon>Myrtales</taxon>
        <taxon>Lythraceae</taxon>
        <taxon>Trapa</taxon>
    </lineage>
</organism>
<dbReference type="PANTHER" id="PTHR10168">
    <property type="entry name" value="GLUTAREDOXIN"/>
    <property type="match status" value="1"/>
</dbReference>
<reference evidence="6 7" key="1">
    <citation type="journal article" date="2023" name="Hortic Res">
        <title>Pangenome of water caltrop reveals structural variations and asymmetric subgenome divergence after allopolyploidization.</title>
        <authorList>
            <person name="Zhang X."/>
            <person name="Chen Y."/>
            <person name="Wang L."/>
            <person name="Yuan Y."/>
            <person name="Fang M."/>
            <person name="Shi L."/>
            <person name="Lu R."/>
            <person name="Comes H.P."/>
            <person name="Ma Y."/>
            <person name="Chen Y."/>
            <person name="Huang G."/>
            <person name="Zhou Y."/>
            <person name="Zheng Z."/>
            <person name="Qiu Y."/>
        </authorList>
    </citation>
    <scope>NUCLEOTIDE SEQUENCE [LARGE SCALE GENOMIC DNA]</scope>
    <source>
        <strain evidence="6">F231</strain>
    </source>
</reference>
<proteinExistence type="inferred from homology"/>
<evidence type="ECO:0000256" key="1">
    <source>
        <dbReference type="ARBA" id="ARBA00004496"/>
    </source>
</evidence>
<dbReference type="GO" id="GO:0005737">
    <property type="term" value="C:cytoplasm"/>
    <property type="evidence" value="ECO:0007669"/>
    <property type="project" value="UniProtKB-SubCell"/>
</dbReference>
<accession>A0AAN7QG54</accession>
<evidence type="ECO:0000313" key="7">
    <source>
        <dbReference type="Proteomes" id="UP001346149"/>
    </source>
</evidence>
<dbReference type="Gene3D" id="3.40.30.10">
    <property type="entry name" value="Glutaredoxin"/>
    <property type="match status" value="1"/>
</dbReference>
<evidence type="ECO:0000256" key="4">
    <source>
        <dbReference type="ARBA" id="ARBA00023284"/>
    </source>
</evidence>
<dbReference type="NCBIfam" id="TIGR02189">
    <property type="entry name" value="GlrX-like_plant"/>
    <property type="match status" value="1"/>
</dbReference>
<comment type="subcellular location">
    <subcellularLocation>
        <location evidence="1">Cytoplasm</location>
    </subcellularLocation>
</comment>
<comment type="caution">
    <text evidence="6">The sequence shown here is derived from an EMBL/GenBank/DDBJ whole genome shotgun (WGS) entry which is preliminary data.</text>
</comment>
<gene>
    <name evidence="6" type="ORF">SAY86_014643</name>
</gene>
<dbReference type="InterPro" id="IPR014025">
    <property type="entry name" value="Glutaredoxin_subgr"/>
</dbReference>
<dbReference type="AlphaFoldDB" id="A0AAN7QG54"/>
<comment type="similarity">
    <text evidence="2">Belongs to the glutaredoxin family. CC-type subfamily.</text>
</comment>
<dbReference type="EMBL" id="JAXQNO010000022">
    <property type="protein sequence ID" value="KAK4766892.1"/>
    <property type="molecule type" value="Genomic_DNA"/>
</dbReference>
<keyword evidence="3" id="KW-0963">Cytoplasm</keyword>